<sequence>MSVARYWSPNACLPMQIGFFQPDSIRGMFLHKMGSRKTVPFRIFLIVPFGLRHIDFSLNSLTLVSSGVIVAHLTATLYFNVASALSTVTLSSVASRLRIPRSKYFTSSSR</sequence>
<keyword evidence="1" id="KW-1133">Transmembrane helix</keyword>
<evidence type="ECO:0000256" key="1">
    <source>
        <dbReference type="SAM" id="Phobius"/>
    </source>
</evidence>
<name>A0A0A9AEM4_ARUDO</name>
<keyword evidence="1" id="KW-0472">Membrane</keyword>
<accession>A0A0A9AEM4</accession>
<reference evidence="2" key="1">
    <citation type="submission" date="2014-09" db="EMBL/GenBank/DDBJ databases">
        <authorList>
            <person name="Magalhaes I.L.F."/>
            <person name="Oliveira U."/>
            <person name="Santos F.R."/>
            <person name="Vidigal T.H.D.A."/>
            <person name="Brescovit A.D."/>
            <person name="Santos A.J."/>
        </authorList>
    </citation>
    <scope>NUCLEOTIDE SEQUENCE</scope>
    <source>
        <tissue evidence="2">Shoot tissue taken approximately 20 cm above the soil surface</tissue>
    </source>
</reference>
<keyword evidence="1" id="KW-0812">Transmembrane</keyword>
<feature type="transmembrane region" description="Helical" evidence="1">
    <location>
        <begin position="70"/>
        <end position="94"/>
    </location>
</feature>
<evidence type="ECO:0000313" key="2">
    <source>
        <dbReference type="EMBL" id="JAD48353.1"/>
    </source>
</evidence>
<organism evidence="2">
    <name type="scientific">Arundo donax</name>
    <name type="common">Giant reed</name>
    <name type="synonym">Donax arundinaceus</name>
    <dbReference type="NCBI Taxonomy" id="35708"/>
    <lineage>
        <taxon>Eukaryota</taxon>
        <taxon>Viridiplantae</taxon>
        <taxon>Streptophyta</taxon>
        <taxon>Embryophyta</taxon>
        <taxon>Tracheophyta</taxon>
        <taxon>Spermatophyta</taxon>
        <taxon>Magnoliopsida</taxon>
        <taxon>Liliopsida</taxon>
        <taxon>Poales</taxon>
        <taxon>Poaceae</taxon>
        <taxon>PACMAD clade</taxon>
        <taxon>Arundinoideae</taxon>
        <taxon>Arundineae</taxon>
        <taxon>Arundo</taxon>
    </lineage>
</organism>
<protein>
    <submittedName>
        <fullName evidence="2">Similar to NADP-specific isocitrate dehydrogenase</fullName>
    </submittedName>
</protein>
<dbReference type="EMBL" id="GBRH01249542">
    <property type="protein sequence ID" value="JAD48353.1"/>
    <property type="molecule type" value="Transcribed_RNA"/>
</dbReference>
<dbReference type="AlphaFoldDB" id="A0A0A9AEM4"/>
<feature type="transmembrane region" description="Helical" evidence="1">
    <location>
        <begin position="39"/>
        <end position="58"/>
    </location>
</feature>
<proteinExistence type="predicted"/>
<reference evidence="2" key="2">
    <citation type="journal article" date="2015" name="Data Brief">
        <title>Shoot transcriptome of the giant reed, Arundo donax.</title>
        <authorList>
            <person name="Barrero R.A."/>
            <person name="Guerrero F.D."/>
            <person name="Moolhuijzen P."/>
            <person name="Goolsby J.A."/>
            <person name="Tidwell J."/>
            <person name="Bellgard S.E."/>
            <person name="Bellgard M.I."/>
        </authorList>
    </citation>
    <scope>NUCLEOTIDE SEQUENCE</scope>
    <source>
        <tissue evidence="2">Shoot tissue taken approximately 20 cm above the soil surface</tissue>
    </source>
</reference>